<organism evidence="4 5">
    <name type="scientific">Thalassiosira oceanica</name>
    <name type="common">Marine diatom</name>
    <dbReference type="NCBI Taxonomy" id="159749"/>
    <lineage>
        <taxon>Eukaryota</taxon>
        <taxon>Sar</taxon>
        <taxon>Stramenopiles</taxon>
        <taxon>Ochrophyta</taxon>
        <taxon>Bacillariophyta</taxon>
        <taxon>Coscinodiscophyceae</taxon>
        <taxon>Thalassiosirophycidae</taxon>
        <taxon>Thalassiosirales</taxon>
        <taxon>Thalassiosiraceae</taxon>
        <taxon>Thalassiosira</taxon>
    </lineage>
</organism>
<dbReference type="eggNOG" id="KOG1203">
    <property type="taxonomic scope" value="Eukaryota"/>
</dbReference>
<dbReference type="OrthoDB" id="426386at2759"/>
<dbReference type="OMA" id="AAIWCAT"/>
<dbReference type="Pfam" id="PF13460">
    <property type="entry name" value="NAD_binding_10"/>
    <property type="match status" value="1"/>
</dbReference>
<dbReference type="Gene3D" id="3.40.50.720">
    <property type="entry name" value="NAD(P)-binding Rossmann-like Domain"/>
    <property type="match status" value="1"/>
</dbReference>
<evidence type="ECO:0000313" key="5">
    <source>
        <dbReference type="Proteomes" id="UP000266841"/>
    </source>
</evidence>
<evidence type="ECO:0000256" key="1">
    <source>
        <dbReference type="SAM" id="MobiDB-lite"/>
    </source>
</evidence>
<dbReference type="PANTHER" id="PTHR15020:SF11">
    <property type="entry name" value="OS06G0360300 PROTEIN"/>
    <property type="match status" value="1"/>
</dbReference>
<feature type="domain" description="NAD(P)-binding" evidence="3">
    <location>
        <begin position="71"/>
        <end position="299"/>
    </location>
</feature>
<evidence type="ECO:0000313" key="4">
    <source>
        <dbReference type="EMBL" id="EJK46858.1"/>
    </source>
</evidence>
<protein>
    <recommendedName>
        <fullName evidence="3">NAD(P)-binding domain-containing protein</fullName>
    </recommendedName>
</protein>
<feature type="compositionally biased region" description="Basic and acidic residues" evidence="1">
    <location>
        <begin position="379"/>
        <end position="388"/>
    </location>
</feature>
<dbReference type="SUPFAM" id="SSF51735">
    <property type="entry name" value="NAD(P)-binding Rossmann-fold domains"/>
    <property type="match status" value="1"/>
</dbReference>
<dbReference type="Proteomes" id="UP000266841">
    <property type="component" value="Unassembled WGS sequence"/>
</dbReference>
<comment type="caution">
    <text evidence="4">The sequence shown here is derived from an EMBL/GenBank/DDBJ whole genome shotgun (WGS) entry which is preliminary data.</text>
</comment>
<feature type="compositionally biased region" description="Low complexity" evidence="1">
    <location>
        <begin position="391"/>
        <end position="402"/>
    </location>
</feature>
<reference evidence="4 5" key="1">
    <citation type="journal article" date="2012" name="Genome Biol.">
        <title>Genome and low-iron response of an oceanic diatom adapted to chronic iron limitation.</title>
        <authorList>
            <person name="Lommer M."/>
            <person name="Specht M."/>
            <person name="Roy A.S."/>
            <person name="Kraemer L."/>
            <person name="Andreson R."/>
            <person name="Gutowska M.A."/>
            <person name="Wolf J."/>
            <person name="Bergner S.V."/>
            <person name="Schilhabel M.B."/>
            <person name="Klostermeier U.C."/>
            <person name="Beiko R.G."/>
            <person name="Rosenstiel P."/>
            <person name="Hippler M."/>
            <person name="Laroche J."/>
        </authorList>
    </citation>
    <scope>NUCLEOTIDE SEQUENCE [LARGE SCALE GENOMIC DNA]</scope>
    <source>
        <strain evidence="4 5">CCMP1005</strain>
    </source>
</reference>
<keyword evidence="5" id="KW-1185">Reference proteome</keyword>
<dbReference type="PANTHER" id="PTHR15020">
    <property type="entry name" value="FLAVIN REDUCTASE-RELATED"/>
    <property type="match status" value="1"/>
</dbReference>
<feature type="chain" id="PRO_5003836557" description="NAD(P)-binding domain-containing protein" evidence="2">
    <location>
        <begin position="24"/>
        <end position="451"/>
    </location>
</feature>
<feature type="signal peptide" evidence="2">
    <location>
        <begin position="1"/>
        <end position="23"/>
    </location>
</feature>
<sequence length="451" mass="47526">MNCLLNIGLMAAVLSALSATAFAFQTQDGSARHRQTCLCLASTNGGVDRSAAASSEVVSPLSDITRVAVTGATGRTGRFVVERLLSQGVSVLAMVRDEEKAKETFDPTNSLLTIRKVDLSSKEDVINALGQNNCDAAIWAATGFSDNPDQSFFTKIAAVFGFATNAQGSIDAIGLPALGEGLANTPKRSIDGAPLPKVVMLSSAGVTRPDWNQEKKSELEGCAGIPIVRLNPFGILGIKKESEEQLRSCGVEYAIFRPTGLNDNWGANQRPIFSQGDVAVGRINRVDVAKILVEILSTPEATGKTFEAFTIANSAENYYPPAESIGPALSGLSPDSEGVNEEVVRSTYAVLQQLLPGEKQTADQLAMGQTYEQLDADEEGRLGKKGEENLELGAARAAGGSAPRRRAEQSAPATQAIVPHQAQAEGIHRVKGTTEDNKIRLADSAGVVDGG</sequence>
<dbReference type="InterPro" id="IPR016040">
    <property type="entry name" value="NAD(P)-bd_dom"/>
</dbReference>
<feature type="region of interest" description="Disordered" evidence="1">
    <location>
        <begin position="376"/>
        <end position="420"/>
    </location>
</feature>
<accession>K0R2H3</accession>
<name>K0R2H3_THAOC</name>
<evidence type="ECO:0000259" key="3">
    <source>
        <dbReference type="Pfam" id="PF13460"/>
    </source>
</evidence>
<proteinExistence type="predicted"/>
<keyword evidence="2" id="KW-0732">Signal</keyword>
<evidence type="ECO:0000256" key="2">
    <source>
        <dbReference type="SAM" id="SignalP"/>
    </source>
</evidence>
<dbReference type="InterPro" id="IPR036291">
    <property type="entry name" value="NAD(P)-bd_dom_sf"/>
</dbReference>
<dbReference type="EMBL" id="AGNL01047496">
    <property type="protein sequence ID" value="EJK46858.1"/>
    <property type="molecule type" value="Genomic_DNA"/>
</dbReference>
<dbReference type="AlphaFoldDB" id="K0R2H3"/>
<gene>
    <name evidence="4" type="ORF">THAOC_34458</name>
</gene>